<dbReference type="PANTHER" id="PTHR42830:SF2">
    <property type="entry name" value="OSMC_OHR FAMILY PROTEIN"/>
    <property type="match status" value="1"/>
</dbReference>
<dbReference type="InterPro" id="IPR036102">
    <property type="entry name" value="OsmC/Ohrsf"/>
</dbReference>
<accession>A0AA97LWV1</accession>
<dbReference type="Proteomes" id="UP000265719">
    <property type="component" value="Chromosome"/>
</dbReference>
<feature type="region of interest" description="Disordered" evidence="1">
    <location>
        <begin position="73"/>
        <end position="93"/>
    </location>
</feature>
<proteinExistence type="predicted"/>
<dbReference type="InterPro" id="IPR003718">
    <property type="entry name" value="OsmC/Ohr_fam"/>
</dbReference>
<dbReference type="KEGG" id="thao:NI17_023510"/>
<feature type="region of interest" description="Disordered" evidence="1">
    <location>
        <begin position="1"/>
        <end position="42"/>
    </location>
</feature>
<evidence type="ECO:0000313" key="3">
    <source>
        <dbReference type="Proteomes" id="UP000265719"/>
    </source>
</evidence>
<evidence type="ECO:0000313" key="2">
    <source>
        <dbReference type="EMBL" id="UOE19623.1"/>
    </source>
</evidence>
<dbReference type="PANTHER" id="PTHR42830">
    <property type="entry name" value="OSMOTICALLY INDUCIBLE FAMILY PROTEIN"/>
    <property type="match status" value="1"/>
</dbReference>
<keyword evidence="3" id="KW-1185">Reference proteome</keyword>
<name>A0AA97LWV1_9ACTN</name>
<evidence type="ECO:0000256" key="1">
    <source>
        <dbReference type="SAM" id="MobiDB-lite"/>
    </source>
</evidence>
<reference evidence="2" key="1">
    <citation type="submission" date="2020-10" db="EMBL/GenBank/DDBJ databases">
        <title>De novo genome project of the cellulose decomposer Thermobifida halotolerans type strain.</title>
        <authorList>
            <person name="Nagy I."/>
            <person name="Horvath B."/>
            <person name="Kukolya J."/>
            <person name="Nagy I."/>
            <person name="Orsini M."/>
        </authorList>
    </citation>
    <scope>NUCLEOTIDE SEQUENCE</scope>
    <source>
        <strain evidence="2">DSM 44931</strain>
    </source>
</reference>
<gene>
    <name evidence="2" type="ORF">NI17_023510</name>
</gene>
<dbReference type="InterPro" id="IPR015946">
    <property type="entry name" value="KH_dom-like_a/b"/>
</dbReference>
<dbReference type="InterPro" id="IPR052707">
    <property type="entry name" value="OsmC_Ohr_Peroxiredoxin"/>
</dbReference>
<dbReference type="Gene3D" id="3.30.300.20">
    <property type="match status" value="1"/>
</dbReference>
<dbReference type="Pfam" id="PF02566">
    <property type="entry name" value="OsmC"/>
    <property type="match status" value="1"/>
</dbReference>
<organism evidence="2 3">
    <name type="scientific">Thermobifida halotolerans</name>
    <dbReference type="NCBI Taxonomy" id="483545"/>
    <lineage>
        <taxon>Bacteria</taxon>
        <taxon>Bacillati</taxon>
        <taxon>Actinomycetota</taxon>
        <taxon>Actinomycetes</taxon>
        <taxon>Streptosporangiales</taxon>
        <taxon>Nocardiopsidaceae</taxon>
        <taxon>Thermobifida</taxon>
    </lineage>
</organism>
<sequence length="198" mass="21349">MPEGYPGTRPAGERPRRAGSGAGRDRESRSTEETEDAVAIGRAKQHHYEVRIRWTGNTGEGTSNYRGYERSHDVEADGKPTLPGSADSAFRGDPSRWNPEELLLAALAQCHMLSYLALASASEVVVVDYADEATAEMVTHSDGSGEFTSATLRPVVTVADGGMAESARELHGRANQICFIARSVGFPVHHEPTIRVAD</sequence>
<feature type="compositionally biased region" description="Basic and acidic residues" evidence="1">
    <location>
        <begin position="23"/>
        <end position="32"/>
    </location>
</feature>
<dbReference type="EMBL" id="CP063196">
    <property type="protein sequence ID" value="UOE19623.1"/>
    <property type="molecule type" value="Genomic_DNA"/>
</dbReference>
<protein>
    <submittedName>
        <fullName evidence="2">OsmC family protein</fullName>
    </submittedName>
</protein>
<dbReference type="SUPFAM" id="SSF82784">
    <property type="entry name" value="OsmC-like"/>
    <property type="match status" value="1"/>
</dbReference>
<dbReference type="AlphaFoldDB" id="A0AA97LWV1"/>